<protein>
    <submittedName>
        <fullName evidence="1">Twitching motility protein PilT</fullName>
    </submittedName>
</protein>
<reference evidence="1 2" key="1">
    <citation type="submission" date="2014-06" db="EMBL/GenBank/DDBJ databases">
        <authorList>
            <person name="Ju J."/>
            <person name="Zhang J."/>
        </authorList>
    </citation>
    <scope>NUCLEOTIDE SEQUENCE [LARGE SCALE GENOMIC DNA]</scope>
    <source>
        <strain evidence="1">DmW_045</strain>
    </source>
</reference>
<dbReference type="Proteomes" id="UP000194639">
    <property type="component" value="Unassembled WGS sequence"/>
</dbReference>
<gene>
    <name evidence="1" type="ORF">HK12_06740</name>
</gene>
<accession>A0A252A197</accession>
<organism evidence="1 2">
    <name type="scientific">Acetobacter orientalis</name>
    <dbReference type="NCBI Taxonomy" id="146474"/>
    <lineage>
        <taxon>Bacteria</taxon>
        <taxon>Pseudomonadati</taxon>
        <taxon>Pseudomonadota</taxon>
        <taxon>Alphaproteobacteria</taxon>
        <taxon>Acetobacterales</taxon>
        <taxon>Acetobacteraceae</taxon>
        <taxon>Acetobacter</taxon>
    </lineage>
</organism>
<comment type="caution">
    <text evidence="1">The sequence shown here is derived from an EMBL/GenBank/DDBJ whole genome shotgun (WGS) entry which is preliminary data.</text>
</comment>
<dbReference type="RefSeq" id="WP_086552461.1">
    <property type="nucleotide sequence ID" value="NZ_JOMO01000028.1"/>
</dbReference>
<sequence length="70" mass="7880">MNDILAAIPAEGFSLLQIQPEHLQVLISLSLHHHNPFDHLLMAQAQVEHALLRSGDGQIDRYSIKKIRCS</sequence>
<evidence type="ECO:0000313" key="1">
    <source>
        <dbReference type="EMBL" id="OUI80978.1"/>
    </source>
</evidence>
<proteinExistence type="predicted"/>
<name>A0A252A197_9PROT</name>
<evidence type="ECO:0000313" key="2">
    <source>
        <dbReference type="Proteomes" id="UP000194639"/>
    </source>
</evidence>
<dbReference type="AlphaFoldDB" id="A0A252A197"/>
<dbReference type="EMBL" id="JOMO01000028">
    <property type="protein sequence ID" value="OUI80978.1"/>
    <property type="molecule type" value="Genomic_DNA"/>
</dbReference>